<evidence type="ECO:0000313" key="2">
    <source>
        <dbReference type="Proteomes" id="UP000095282"/>
    </source>
</evidence>
<name>A0A1I7UBH9_9PELO</name>
<dbReference type="WBParaSite" id="Csp11.Scaffold629.g7659.t1">
    <property type="protein sequence ID" value="Csp11.Scaffold629.g7659.t1"/>
    <property type="gene ID" value="Csp11.Scaffold629.g7659"/>
</dbReference>
<dbReference type="eggNOG" id="ENOG502TGMG">
    <property type="taxonomic scope" value="Eukaryota"/>
</dbReference>
<reference evidence="3" key="1">
    <citation type="submission" date="2016-11" db="UniProtKB">
        <authorList>
            <consortium name="WormBaseParasite"/>
        </authorList>
    </citation>
    <scope>IDENTIFICATION</scope>
</reference>
<organism evidence="2 3">
    <name type="scientific">Caenorhabditis tropicalis</name>
    <dbReference type="NCBI Taxonomy" id="1561998"/>
    <lineage>
        <taxon>Eukaryota</taxon>
        <taxon>Metazoa</taxon>
        <taxon>Ecdysozoa</taxon>
        <taxon>Nematoda</taxon>
        <taxon>Chromadorea</taxon>
        <taxon>Rhabditida</taxon>
        <taxon>Rhabditina</taxon>
        <taxon>Rhabditomorpha</taxon>
        <taxon>Rhabditoidea</taxon>
        <taxon>Rhabditidae</taxon>
        <taxon>Peloderinae</taxon>
        <taxon>Caenorhabditis</taxon>
    </lineage>
</organism>
<proteinExistence type="predicted"/>
<keyword evidence="2" id="KW-1185">Reference proteome</keyword>
<sequence length="360" mass="40028">MIISILSFLTILNLVSSQQLIDLNTFTGGNLKNDIIAHAPYDVFVSAQSDDSDLLMQILLVTEDKKNISFFELTNRKPFLTTSQIEPFHVGTTAYVTTNLTGDQMKNLTGVMFISTTKQLQVNNFHVIDVDKVQNLYLPDENQTILFLNSNMDMSRTTTISNFNQTSNSSIFFYQGIPTDDDEKINSFIFSNPVLVQNKSVFIPNVEKFSLNLKAFYVKYYGKVAFGVAPDNYDPNNSTTTAMITTGLVMKPIGQKDKITRIGTMRNDTLDGKVGANLIGSLPPSGHVVVGIPNVESEIMVPTDQIQSHTNNEVGIDFQVSSVNATDGEYFVQYYVIQTTKGSSMISCFSVFIVFCLSFM</sequence>
<dbReference type="PANTHER" id="PTHR21733">
    <property type="entry name" value="CUB_2 DOMAIN-CONTAINING PROTEIN-RELATED-RELATED"/>
    <property type="match status" value="1"/>
</dbReference>
<feature type="chain" id="PRO_5009308668" evidence="1">
    <location>
        <begin position="18"/>
        <end position="360"/>
    </location>
</feature>
<dbReference type="InterPro" id="IPR005071">
    <property type="entry name" value="Glycoprotein"/>
</dbReference>
<dbReference type="Pfam" id="PF03409">
    <property type="entry name" value="Glycoprotein"/>
    <property type="match status" value="1"/>
</dbReference>
<evidence type="ECO:0000313" key="3">
    <source>
        <dbReference type="WBParaSite" id="Csp11.Scaffold629.g7659.t1"/>
    </source>
</evidence>
<dbReference type="PANTHER" id="PTHR21733:SF8">
    <property type="entry name" value="DOWNSTREAM OF DAF-16 (REGULATED BY DAF-16)"/>
    <property type="match status" value="1"/>
</dbReference>
<dbReference type="Proteomes" id="UP000095282">
    <property type="component" value="Unplaced"/>
</dbReference>
<evidence type="ECO:0000256" key="1">
    <source>
        <dbReference type="SAM" id="SignalP"/>
    </source>
</evidence>
<keyword evidence="1" id="KW-0732">Signal</keyword>
<dbReference type="AlphaFoldDB" id="A0A1I7UBH9"/>
<dbReference type="STRING" id="1561998.A0A1I7UBH9"/>
<protein>
    <submittedName>
        <fullName evidence="3">IgGFc_binding domain-containing protein</fullName>
    </submittedName>
</protein>
<dbReference type="GO" id="GO:0045121">
    <property type="term" value="C:membrane raft"/>
    <property type="evidence" value="ECO:0007669"/>
    <property type="project" value="TreeGrafter"/>
</dbReference>
<accession>A0A1I7UBH9</accession>
<dbReference type="GO" id="GO:0045087">
    <property type="term" value="P:innate immune response"/>
    <property type="evidence" value="ECO:0007669"/>
    <property type="project" value="TreeGrafter"/>
</dbReference>
<feature type="signal peptide" evidence="1">
    <location>
        <begin position="1"/>
        <end position="17"/>
    </location>
</feature>